<dbReference type="Proteomes" id="UP000041394">
    <property type="component" value="Unassembled WGS sequence"/>
</dbReference>
<proteinExistence type="predicted"/>
<dbReference type="EMBL" id="CDML01000020">
    <property type="protein sequence ID" value="CRF40940.1"/>
    <property type="molecule type" value="Genomic_DNA"/>
</dbReference>
<sequence length="55" mass="6337">MPSLKHTQTGIPRIKPQLGISEEKRAQIVQEARIACRKRLDNPRILAVYKRLADK</sequence>
<dbReference type="STRING" id="1578720.HAL011_07130"/>
<evidence type="ECO:0000313" key="6">
    <source>
        <dbReference type="Proteomes" id="UP000045175"/>
    </source>
</evidence>
<evidence type="ECO:0000313" key="3">
    <source>
        <dbReference type="EMBL" id="CRF44190.1"/>
    </source>
</evidence>
<reference evidence="4" key="2">
    <citation type="submission" date="2014-12" db="EMBL/GenBank/DDBJ databases">
        <authorList>
            <person name="Smet A."/>
        </authorList>
    </citation>
    <scope>NUCLEOTIDE SEQUENCE [LARGE SCALE GENOMIC DNA]</scope>
</reference>
<gene>
    <name evidence="1" type="ORF">HAL011_07130</name>
    <name evidence="2" type="ORF">HAL013_06920</name>
    <name evidence="3" type="ORF">HAL09_07630</name>
</gene>
<organism evidence="3 5">
    <name type="scientific">Helicobacter ailurogastricus</name>
    <dbReference type="NCBI Taxonomy" id="1578720"/>
    <lineage>
        <taxon>Bacteria</taxon>
        <taxon>Pseudomonadati</taxon>
        <taxon>Campylobacterota</taxon>
        <taxon>Epsilonproteobacteria</taxon>
        <taxon>Campylobacterales</taxon>
        <taxon>Helicobacteraceae</taxon>
        <taxon>Helicobacter</taxon>
    </lineage>
</organism>
<evidence type="ECO:0000313" key="2">
    <source>
        <dbReference type="EMBL" id="CRF42504.1"/>
    </source>
</evidence>
<dbReference type="EMBL" id="CDMN01000031">
    <property type="protein sequence ID" value="CRF44190.1"/>
    <property type="molecule type" value="Genomic_DNA"/>
</dbReference>
<dbReference type="AlphaFoldDB" id="A0A0K2X9Z1"/>
<dbReference type="EMBL" id="CDMH01000034">
    <property type="protein sequence ID" value="CRF42504.1"/>
    <property type="molecule type" value="Genomic_DNA"/>
</dbReference>
<protein>
    <submittedName>
        <fullName evidence="3">Uncharacterized protein</fullName>
    </submittedName>
</protein>
<accession>A0A0K2X9Z1</accession>
<evidence type="ECO:0000313" key="1">
    <source>
        <dbReference type="EMBL" id="CRF40940.1"/>
    </source>
</evidence>
<name>A0A0K2X9Z1_9HELI</name>
<keyword evidence="4" id="KW-1185">Reference proteome</keyword>
<reference evidence="3" key="1">
    <citation type="submission" date="2014-12" db="EMBL/GenBank/DDBJ databases">
        <title>Whole genome sequences of four Staphylococcus schleiferi canine isolates.</title>
        <authorList>
            <person name="Misic A.M."/>
            <person name="Cain C."/>
            <person name="Morris D.O."/>
            <person name="Rankin S."/>
            <person name="Beiting D."/>
        </authorList>
    </citation>
    <scope>NUCLEOTIDE SEQUENCE</scope>
    <source>
        <strain evidence="1">ASB11</strain>
        <strain evidence="2">ASB13</strain>
        <strain evidence="3">ASB9</strain>
    </source>
</reference>
<dbReference type="Proteomes" id="UP000045175">
    <property type="component" value="Unassembled WGS sequence"/>
</dbReference>
<dbReference type="Proteomes" id="UP000038622">
    <property type="component" value="Unassembled WGS sequence"/>
</dbReference>
<evidence type="ECO:0000313" key="5">
    <source>
        <dbReference type="Proteomes" id="UP000041394"/>
    </source>
</evidence>
<evidence type="ECO:0000313" key="4">
    <source>
        <dbReference type="Proteomes" id="UP000038622"/>
    </source>
</evidence>
<reference evidence="5 6" key="3">
    <citation type="submission" date="2014-12" db="EMBL/GenBank/DDBJ databases">
        <authorList>
            <person name="Jaenicke S."/>
        </authorList>
    </citation>
    <scope>NUCLEOTIDE SEQUENCE [LARGE SCALE GENOMIC DNA]</scope>
</reference>